<geneLocation type="plasmid" evidence="1">
    <name>p17-15-vir-like</name>
</geneLocation>
<dbReference type="AlphaFoldDB" id="A0A8B0SP12"/>
<proteinExistence type="predicted"/>
<protein>
    <submittedName>
        <fullName evidence="1">Uncharacterized protein</fullName>
    </submittedName>
</protein>
<name>A0A8B0SP12_KLEPN</name>
<dbReference type="EMBL" id="MN956836">
    <property type="protein sequence ID" value="QTX13993.1"/>
    <property type="molecule type" value="Genomic_DNA"/>
</dbReference>
<sequence length="45" mass="5408">MIWVEPGSNVILKKLKKLKKTLRFHSNSLHYREKKKPNVLTVFTR</sequence>
<organism evidence="1">
    <name type="scientific">Klebsiella pneumoniae</name>
    <dbReference type="NCBI Taxonomy" id="573"/>
    <lineage>
        <taxon>Bacteria</taxon>
        <taxon>Pseudomonadati</taxon>
        <taxon>Pseudomonadota</taxon>
        <taxon>Gammaproteobacteria</taxon>
        <taxon>Enterobacterales</taxon>
        <taxon>Enterobacteriaceae</taxon>
        <taxon>Klebsiella/Raoultella group</taxon>
        <taxon>Klebsiella</taxon>
        <taxon>Klebsiella pneumoniae complex</taxon>
    </lineage>
</organism>
<evidence type="ECO:0000313" key="1">
    <source>
        <dbReference type="EMBL" id="QTX13993.1"/>
    </source>
</evidence>
<accession>A0A8B0SP12</accession>
<reference evidence="1" key="1">
    <citation type="submission" date="2020-01" db="EMBL/GenBank/DDBJ databases">
        <authorList>
            <person name="Qin S."/>
        </authorList>
    </citation>
    <scope>NUCLEOTIDE SEQUENCE</scope>
    <source>
        <strain evidence="1">CVir17-16-YZ6g</strain>
        <plasmid evidence="1">p17-15-vir-like</plasmid>
    </source>
</reference>
<keyword evidence="1" id="KW-0614">Plasmid</keyword>